<dbReference type="GO" id="GO:0000122">
    <property type="term" value="P:negative regulation of transcription by RNA polymerase II"/>
    <property type="evidence" value="ECO:0007669"/>
    <property type="project" value="InterPro"/>
</dbReference>
<dbReference type="Proteomes" id="UP000016927">
    <property type="component" value="Unassembled WGS sequence"/>
</dbReference>
<accession>R0KN96</accession>
<sequence>MDYENKDEESTLPKATVERLLHSYTPKEMTISKESRELFINSCLEFLKLICVESTTICEKEKKKTISFDHFLKALEDKGFGDYIEACREIQVGYDKYIRNKPSRINKFKDSGLSLEELHMKQLELFQSAKKEFEKAFDEEPKQID</sequence>
<dbReference type="OrthoDB" id="601405at2759"/>
<dbReference type="AlphaFoldDB" id="R0KN96"/>
<protein>
    <submittedName>
        <fullName evidence="4">Negative cofactor 2 complex subunit beta</fullName>
    </submittedName>
</protein>
<evidence type="ECO:0000313" key="4">
    <source>
        <dbReference type="EMBL" id="EOB11622.1"/>
    </source>
</evidence>
<dbReference type="EMBL" id="KB909916">
    <property type="protein sequence ID" value="EOB11622.1"/>
    <property type="molecule type" value="Genomic_DNA"/>
</dbReference>
<dbReference type="CDD" id="cd22905">
    <property type="entry name" value="HFD_Dr1"/>
    <property type="match status" value="1"/>
</dbReference>
<dbReference type="Pfam" id="PF00808">
    <property type="entry name" value="CBFD_NFYB_HMF"/>
    <property type="match status" value="1"/>
</dbReference>
<dbReference type="HOGENOM" id="CLU_066247_11_3_1"/>
<evidence type="ECO:0000313" key="5">
    <source>
        <dbReference type="Proteomes" id="UP000016927"/>
    </source>
</evidence>
<gene>
    <name evidence="4" type="primary">NC2B</name>
    <name evidence="4" type="ORF">NBO_1009g0001</name>
</gene>
<name>R0KN96_NOSB1</name>
<dbReference type="InterPro" id="IPR042225">
    <property type="entry name" value="Ncb2"/>
</dbReference>
<evidence type="ECO:0000259" key="3">
    <source>
        <dbReference type="Pfam" id="PF00808"/>
    </source>
</evidence>
<dbReference type="GO" id="GO:0017054">
    <property type="term" value="C:negative cofactor 2 complex"/>
    <property type="evidence" value="ECO:0007669"/>
    <property type="project" value="InterPro"/>
</dbReference>
<dbReference type="InterPro" id="IPR003958">
    <property type="entry name" value="CBFA_NFYB_domain"/>
</dbReference>
<dbReference type="Gene3D" id="1.10.20.10">
    <property type="entry name" value="Histone, subunit A"/>
    <property type="match status" value="1"/>
</dbReference>
<dbReference type="SUPFAM" id="SSF47113">
    <property type="entry name" value="Histone-fold"/>
    <property type="match status" value="1"/>
</dbReference>
<dbReference type="GO" id="GO:0017025">
    <property type="term" value="F:TBP-class protein binding"/>
    <property type="evidence" value="ECO:0007669"/>
    <property type="project" value="TreeGrafter"/>
</dbReference>
<evidence type="ECO:0000256" key="1">
    <source>
        <dbReference type="ARBA" id="ARBA00004123"/>
    </source>
</evidence>
<evidence type="ECO:0000256" key="2">
    <source>
        <dbReference type="ARBA" id="ARBA00023242"/>
    </source>
</evidence>
<comment type="subcellular location">
    <subcellularLocation>
        <location evidence="1">Nucleus</location>
    </subcellularLocation>
</comment>
<reference evidence="4 5" key="1">
    <citation type="journal article" date="2013" name="BMC Genomics">
        <title>Comparative genomics of parasitic silkworm microsporidia reveal an association between genome expansion and host adaptation.</title>
        <authorList>
            <person name="Pan G."/>
            <person name="Xu J."/>
            <person name="Li T."/>
            <person name="Xia Q."/>
            <person name="Liu S.L."/>
            <person name="Zhang G."/>
            <person name="Li S."/>
            <person name="Li C."/>
            <person name="Liu H."/>
            <person name="Yang L."/>
            <person name="Liu T."/>
            <person name="Zhang X."/>
            <person name="Wu Z."/>
            <person name="Fan W."/>
            <person name="Dang X."/>
            <person name="Xiang H."/>
            <person name="Tao M."/>
            <person name="Li Y."/>
            <person name="Hu J."/>
            <person name="Li Z."/>
            <person name="Lin L."/>
            <person name="Luo J."/>
            <person name="Geng L."/>
            <person name="Wang L."/>
            <person name="Long M."/>
            <person name="Wan Y."/>
            <person name="He N."/>
            <person name="Zhang Z."/>
            <person name="Lu C."/>
            <person name="Keeling P.J."/>
            <person name="Wang J."/>
            <person name="Xiang Z."/>
            <person name="Zhou Z."/>
        </authorList>
    </citation>
    <scope>NUCLEOTIDE SEQUENCE [LARGE SCALE GENOMIC DNA]</scope>
    <source>
        <strain evidence="5">CQ1 / CVCC 102059</strain>
    </source>
</reference>
<dbReference type="GO" id="GO:0046982">
    <property type="term" value="F:protein heterodimerization activity"/>
    <property type="evidence" value="ECO:0007669"/>
    <property type="project" value="InterPro"/>
</dbReference>
<dbReference type="PANTHER" id="PTHR46138">
    <property type="entry name" value="PROTEIN DR1"/>
    <property type="match status" value="1"/>
</dbReference>
<keyword evidence="2" id="KW-0539">Nucleus</keyword>
<organism evidence="4 5">
    <name type="scientific">Nosema bombycis (strain CQ1 / CVCC 102059)</name>
    <name type="common">Microsporidian parasite</name>
    <name type="synonym">Pebrine of silkworm</name>
    <dbReference type="NCBI Taxonomy" id="578461"/>
    <lineage>
        <taxon>Eukaryota</taxon>
        <taxon>Fungi</taxon>
        <taxon>Fungi incertae sedis</taxon>
        <taxon>Microsporidia</taxon>
        <taxon>Nosematidae</taxon>
        <taxon>Nosema</taxon>
    </lineage>
</organism>
<dbReference type="STRING" id="578461.R0KN96"/>
<dbReference type="OMA" id="RDAKFKK"/>
<dbReference type="VEuPathDB" id="MicrosporidiaDB:NBO_1009g0001"/>
<feature type="domain" description="Transcription factor CBF/NF-Y/archaeal histone" evidence="3">
    <location>
        <begin position="11"/>
        <end position="75"/>
    </location>
</feature>
<proteinExistence type="predicted"/>
<dbReference type="GO" id="GO:0016251">
    <property type="term" value="F:RNA polymerase II general transcription initiation factor activity"/>
    <property type="evidence" value="ECO:0007669"/>
    <property type="project" value="TreeGrafter"/>
</dbReference>
<dbReference type="InterPro" id="IPR009072">
    <property type="entry name" value="Histone-fold"/>
</dbReference>
<dbReference type="GO" id="GO:0051123">
    <property type="term" value="P:RNA polymerase II preinitiation complex assembly"/>
    <property type="evidence" value="ECO:0007669"/>
    <property type="project" value="TreeGrafter"/>
</dbReference>
<dbReference type="PANTHER" id="PTHR46138:SF1">
    <property type="entry name" value="PROTEIN DR1"/>
    <property type="match status" value="1"/>
</dbReference>
<keyword evidence="5" id="KW-1185">Reference proteome</keyword>